<reference evidence="1 2" key="1">
    <citation type="submission" date="2018-07" db="EMBL/GenBank/DDBJ databases">
        <title>Leeuwenhoekiella genomics.</title>
        <authorList>
            <person name="Tahon G."/>
            <person name="Willems A."/>
        </authorList>
    </citation>
    <scope>NUCLEOTIDE SEQUENCE [LARGE SCALE GENOMIC DNA]</scope>
    <source>
        <strain evidence="1 2">LMG 22550</strain>
    </source>
</reference>
<proteinExistence type="predicted"/>
<dbReference type="Gene3D" id="2.120.10.30">
    <property type="entry name" value="TolB, C-terminal domain"/>
    <property type="match status" value="1"/>
</dbReference>
<comment type="caution">
    <text evidence="1">The sequence shown here is derived from an EMBL/GenBank/DDBJ whole genome shotgun (WGS) entry which is preliminary data.</text>
</comment>
<name>A0A4Q0PD05_9FLAO</name>
<dbReference type="EMBL" id="QOVM01000001">
    <property type="protein sequence ID" value="RXG24704.1"/>
    <property type="molecule type" value="Genomic_DNA"/>
</dbReference>
<evidence type="ECO:0000313" key="1">
    <source>
        <dbReference type="EMBL" id="RXG24704.1"/>
    </source>
</evidence>
<dbReference type="SUPFAM" id="SSF82171">
    <property type="entry name" value="DPP6 N-terminal domain-like"/>
    <property type="match status" value="1"/>
</dbReference>
<dbReference type="Pfam" id="PF07676">
    <property type="entry name" value="PD40"/>
    <property type="match status" value="2"/>
</dbReference>
<dbReference type="RefSeq" id="WP_128756425.1">
    <property type="nucleotide sequence ID" value="NZ_QOVM01000001.1"/>
</dbReference>
<evidence type="ECO:0000313" key="2">
    <source>
        <dbReference type="Proteomes" id="UP000289238"/>
    </source>
</evidence>
<dbReference type="AlphaFoldDB" id="A0A4Q0PD05"/>
<sequence length="333" mass="37476">MTLTNHNSKHAYYKKLAALTLAVTLHSLLLLGQSKSKKRDLAFTVIDETNLKAPSSTKANFTYLTQELPINTSAFEYASCIYQNELIVVSKRKVGSIAKPKSTIVDQSDYKLIAFAQDQNNWSQGHLFEDAFMGKENHGGITFSKDETRVYFTKTSLENPQVYQLYTADKKNKFANHWQNEKALILVNKKYSIEHPWISQSGKFLYFSSNMPGGYGGYDIYVSEIYKNGNLGKPINLGDNVNSIYDENYPTLNNSGTQIYFASNRTTGFGGFDLYSSYISSGDYSKSVNLGPSINTKYDEVGYITTSDTTGYFSSNKNALSKNQNIYSFTQQH</sequence>
<organism evidence="1 2">
    <name type="scientific">Leeuwenhoekiella aequorea</name>
    <dbReference type="NCBI Taxonomy" id="283736"/>
    <lineage>
        <taxon>Bacteria</taxon>
        <taxon>Pseudomonadati</taxon>
        <taxon>Bacteroidota</taxon>
        <taxon>Flavobacteriia</taxon>
        <taxon>Flavobacteriales</taxon>
        <taxon>Flavobacteriaceae</taxon>
        <taxon>Leeuwenhoekiella</taxon>
    </lineage>
</organism>
<gene>
    <name evidence="1" type="ORF">DSM00_496</name>
</gene>
<dbReference type="Proteomes" id="UP000289238">
    <property type="component" value="Unassembled WGS sequence"/>
</dbReference>
<protein>
    <submittedName>
        <fullName evidence="1">WD40 repeat protein</fullName>
    </submittedName>
</protein>
<dbReference type="InterPro" id="IPR011659">
    <property type="entry name" value="WD40"/>
</dbReference>
<dbReference type="InterPro" id="IPR011042">
    <property type="entry name" value="6-blade_b-propeller_TolB-like"/>
</dbReference>
<accession>A0A4Q0PD05</accession>
<keyword evidence="2" id="KW-1185">Reference proteome</keyword>
<dbReference type="OrthoDB" id="1403615at2"/>